<proteinExistence type="predicted"/>
<accession>A0A9W7WRJ1</accession>
<organism evidence="1 2">
    <name type="scientific">Triplophysa rosa</name>
    <name type="common">Cave loach</name>
    <dbReference type="NCBI Taxonomy" id="992332"/>
    <lineage>
        <taxon>Eukaryota</taxon>
        <taxon>Metazoa</taxon>
        <taxon>Chordata</taxon>
        <taxon>Craniata</taxon>
        <taxon>Vertebrata</taxon>
        <taxon>Euteleostomi</taxon>
        <taxon>Actinopterygii</taxon>
        <taxon>Neopterygii</taxon>
        <taxon>Teleostei</taxon>
        <taxon>Ostariophysi</taxon>
        <taxon>Cypriniformes</taxon>
        <taxon>Nemacheilidae</taxon>
        <taxon>Triplophysa</taxon>
    </lineage>
</organism>
<dbReference type="InterPro" id="IPR035983">
    <property type="entry name" value="Hect_E3_ubiquitin_ligase"/>
</dbReference>
<dbReference type="SUPFAM" id="SSF56204">
    <property type="entry name" value="Hect, E3 ligase catalytic domain"/>
    <property type="match status" value="1"/>
</dbReference>
<evidence type="ECO:0000313" key="2">
    <source>
        <dbReference type="Proteomes" id="UP001059041"/>
    </source>
</evidence>
<reference evidence="1" key="1">
    <citation type="submission" date="2021-02" db="EMBL/GenBank/DDBJ databases">
        <title>Comparative genomics reveals that relaxation of natural selection precedes convergent phenotypic evolution of cavefish.</title>
        <authorList>
            <person name="Peng Z."/>
        </authorList>
    </citation>
    <scope>NUCLEOTIDE SEQUENCE</scope>
    <source>
        <tissue evidence="1">Muscle</tissue>
    </source>
</reference>
<dbReference type="EMBL" id="JAFHDT010000008">
    <property type="protein sequence ID" value="KAI7806975.1"/>
    <property type="molecule type" value="Genomic_DNA"/>
</dbReference>
<gene>
    <name evidence="1" type="ORF">IRJ41_016920</name>
</gene>
<protein>
    <recommendedName>
        <fullName evidence="3">HECT domain-containing protein</fullName>
    </recommendedName>
</protein>
<evidence type="ECO:0000313" key="1">
    <source>
        <dbReference type="EMBL" id="KAI7806975.1"/>
    </source>
</evidence>
<keyword evidence="2" id="KW-1185">Reference proteome</keyword>
<sequence>AYPVSLLKVVYIGESGIDAGALRKEFLTEIISGIEKRLFEGTGSQEGKNPKYSLTDLDAENFKVVGEIFAVSLAQGGPAPVFLREWCYNFPCSGDIDFSCLIKEDVMDLESSLLICRIENAADTESLIMLSDEIRGNSTKWQHTVATPNQRIWTNLSEQLENKITPKALYTFVKLNRHNIWTALVLTCESEHETSVSSDDTDFEPGSLSSTPKHCRTFDLQVPFQKWIEFMPETVEYNDKFSKTQKKEYTILKPGIWTHVINSHIWQEVKSSCTFAFKRAKVYPSDTEKYIEIRGNCKECHANIHIKCDREPEMNSPMVLKCFITNTDDTLHTGCPKRAMSGHLRVQISQELCEGRMEPHVWRASEATKLMDFGDPEPSHLPNLATLRKAKQERNDLELDPATVIVTGANTLPSTTCKVDGKPEMDAASSAKSDTVTNIHSRDEDMVENWRGLAVPPKKRKRNSYLSPCPEWLQADPSVKGKKLKVELGTFRNIVCSENTSNLLQLVKTITTNGLNAQAYTQRAELLSEIFKAVNLKSGALQINAQCHISTIIEKLLVWLIFRPQWKKALTIQNPPASGQSKIQHSVPLNSRQSLPQEQCSVQGKFPTVTV</sequence>
<feature type="non-terminal residue" evidence="1">
    <location>
        <position position="611"/>
    </location>
</feature>
<dbReference type="Proteomes" id="UP001059041">
    <property type="component" value="Linkage Group LG8"/>
</dbReference>
<evidence type="ECO:0008006" key="3">
    <source>
        <dbReference type="Google" id="ProtNLM"/>
    </source>
</evidence>
<dbReference type="Gene3D" id="3.90.1750.10">
    <property type="entry name" value="Hect, E3 ligase catalytic domains"/>
    <property type="match status" value="1"/>
</dbReference>
<comment type="caution">
    <text evidence="1">The sequence shown here is derived from an EMBL/GenBank/DDBJ whole genome shotgun (WGS) entry which is preliminary data.</text>
</comment>
<dbReference type="GO" id="GO:0004842">
    <property type="term" value="F:ubiquitin-protein transferase activity"/>
    <property type="evidence" value="ECO:0007669"/>
    <property type="project" value="InterPro"/>
</dbReference>
<dbReference type="AlphaFoldDB" id="A0A9W7WRJ1"/>
<name>A0A9W7WRJ1_TRIRA</name>